<dbReference type="EMBL" id="CP002546">
    <property type="protein sequence ID" value="ADY58179.1"/>
    <property type="molecule type" value="Genomic_DNA"/>
</dbReference>
<dbReference type="GO" id="GO:0046872">
    <property type="term" value="F:metal ion binding"/>
    <property type="evidence" value="ECO:0007669"/>
    <property type="project" value="UniProtKB-KW"/>
</dbReference>
<dbReference type="Pfam" id="PF07687">
    <property type="entry name" value="M20_dimer"/>
    <property type="match status" value="1"/>
</dbReference>
<dbReference type="eggNOG" id="COG0624">
    <property type="taxonomic scope" value="Bacteria"/>
</dbReference>
<dbReference type="GO" id="GO:0006508">
    <property type="term" value="P:proteolysis"/>
    <property type="evidence" value="ECO:0007669"/>
    <property type="project" value="UniProtKB-KW"/>
</dbReference>
<dbReference type="NCBIfam" id="NF006053">
    <property type="entry name" value="PRK08201.1"/>
    <property type="match status" value="1"/>
</dbReference>
<dbReference type="KEGG" id="pbs:Plabr_0552"/>
<evidence type="ECO:0000256" key="3">
    <source>
        <dbReference type="ARBA" id="ARBA00022801"/>
    </source>
</evidence>
<proteinExistence type="predicted"/>
<evidence type="ECO:0000259" key="4">
    <source>
        <dbReference type="Pfam" id="PF07687"/>
    </source>
</evidence>
<keyword evidence="5" id="KW-0224">Dipeptidase</keyword>
<dbReference type="Gene3D" id="3.30.70.360">
    <property type="match status" value="1"/>
</dbReference>
<keyword evidence="2" id="KW-0479">Metal-binding</keyword>
<dbReference type="STRING" id="756272.Plabr_0552"/>
<dbReference type="Gene3D" id="3.40.630.10">
    <property type="entry name" value="Zn peptidases"/>
    <property type="match status" value="1"/>
</dbReference>
<dbReference type="InterPro" id="IPR051458">
    <property type="entry name" value="Cyt/Met_Dipeptidase"/>
</dbReference>
<dbReference type="EC" id="3.4.13.20" evidence="5"/>
<reference evidence="6" key="1">
    <citation type="submission" date="2011-02" db="EMBL/GenBank/DDBJ databases">
        <title>The complete genome of Planctomyces brasiliensis DSM 5305.</title>
        <authorList>
            <person name="Lucas S."/>
            <person name="Copeland A."/>
            <person name="Lapidus A."/>
            <person name="Bruce D."/>
            <person name="Goodwin L."/>
            <person name="Pitluck S."/>
            <person name="Kyrpides N."/>
            <person name="Mavromatis K."/>
            <person name="Pagani I."/>
            <person name="Ivanova N."/>
            <person name="Ovchinnikova G."/>
            <person name="Lu M."/>
            <person name="Detter J.C."/>
            <person name="Han C."/>
            <person name="Land M."/>
            <person name="Hauser L."/>
            <person name="Markowitz V."/>
            <person name="Cheng J.-F."/>
            <person name="Hugenholtz P."/>
            <person name="Woyke T."/>
            <person name="Wu D."/>
            <person name="Tindall B."/>
            <person name="Pomrenke H.G."/>
            <person name="Brambilla E."/>
            <person name="Klenk H.-P."/>
            <person name="Eisen J.A."/>
        </authorList>
    </citation>
    <scope>NUCLEOTIDE SEQUENCE [LARGE SCALE GENOMIC DNA]</scope>
    <source>
        <strain evidence="6">ATCC 49424 / DSM 5305 / JCM 21570 / NBRC 103401 / IFAM 1448</strain>
    </source>
</reference>
<dbReference type="RefSeq" id="WP_013626922.1">
    <property type="nucleotide sequence ID" value="NC_015174.1"/>
</dbReference>
<dbReference type="HOGENOM" id="CLU_029469_2_1_0"/>
<feature type="domain" description="Peptidase M20 dimerisation" evidence="4">
    <location>
        <begin position="194"/>
        <end position="354"/>
    </location>
</feature>
<gene>
    <name evidence="5" type="ordered locus">Plabr_0552</name>
</gene>
<keyword evidence="1" id="KW-0645">Protease</keyword>
<dbReference type="InterPro" id="IPR002933">
    <property type="entry name" value="Peptidase_M20"/>
</dbReference>
<dbReference type="Pfam" id="PF01546">
    <property type="entry name" value="Peptidase_M20"/>
    <property type="match status" value="1"/>
</dbReference>
<sequence length="458" mass="49942">MYDQVETFLNEQRTSHLEILQDLLRIPSVSADSAFAGSVREAANFVRQQLAEAGMEAAIHETPGHPIVTGEWRKAGADAPTVLVYGHYDVQPPDPIDLWTTPPFEPTIRDGKIYARGATDDKGQMLTHILSAAAWLKTVGRLPVNVIFVIEGEEEVGSNNLDNFLAAHKEDYACDVAVVSDTSMYAPGIPAITYGLRGILACEVTVKGPNRDLHSGVFGGSVKNPLLALSEMLGKLQDDNGRIQIPGFYDGVTALTADERDRFAALPFDEGEFQRDLGVKALFGEEGYSTTERRWARPTCDVNGMYGGYTGEGPKTIVPSSATAKITCRLVPHQDAKELTESLKDFLQDNLPQGCEMEFRTYHGADAHVFDTSGPFFQSASEAIKHAFGKEPVFIREGGSIPVVATFSEIFGVETLLLGWGLNSDNLHSPDEHFSLDNFYGGIQASARLWQELGQGGK</sequence>
<keyword evidence="6" id="KW-1185">Reference proteome</keyword>
<accession>F0ST24</accession>
<dbReference type="PANTHER" id="PTHR43270">
    <property type="entry name" value="BETA-ALA-HIS DIPEPTIDASE"/>
    <property type="match status" value="1"/>
</dbReference>
<dbReference type="InterPro" id="IPR011650">
    <property type="entry name" value="Peptidase_M20_dimer"/>
</dbReference>
<evidence type="ECO:0000256" key="2">
    <source>
        <dbReference type="ARBA" id="ARBA00022723"/>
    </source>
</evidence>
<dbReference type="NCBIfam" id="NF005914">
    <property type="entry name" value="PRK07907.1"/>
    <property type="match status" value="1"/>
</dbReference>
<dbReference type="OrthoDB" id="9761532at2"/>
<dbReference type="CDD" id="cd05680">
    <property type="entry name" value="M20_dipept_like"/>
    <property type="match status" value="1"/>
</dbReference>
<keyword evidence="3 5" id="KW-0378">Hydrolase</keyword>
<protein>
    <submittedName>
        <fullName evidence="5">Beta-Ala-His dipeptidase</fullName>
        <ecNumber evidence="5">3.4.13.20</ecNumber>
    </submittedName>
</protein>
<organism evidence="5 6">
    <name type="scientific">Rubinisphaera brasiliensis (strain ATCC 49424 / DSM 5305 / JCM 21570 / IAM 15109 / NBRC 103401 / IFAM 1448)</name>
    <name type="common">Planctomyces brasiliensis</name>
    <dbReference type="NCBI Taxonomy" id="756272"/>
    <lineage>
        <taxon>Bacteria</taxon>
        <taxon>Pseudomonadati</taxon>
        <taxon>Planctomycetota</taxon>
        <taxon>Planctomycetia</taxon>
        <taxon>Planctomycetales</taxon>
        <taxon>Planctomycetaceae</taxon>
        <taxon>Rubinisphaera</taxon>
    </lineage>
</organism>
<dbReference type="SUPFAM" id="SSF53187">
    <property type="entry name" value="Zn-dependent exopeptidases"/>
    <property type="match status" value="1"/>
</dbReference>
<evidence type="ECO:0000313" key="5">
    <source>
        <dbReference type="EMBL" id="ADY58179.1"/>
    </source>
</evidence>
<dbReference type="GO" id="GO:0016805">
    <property type="term" value="F:dipeptidase activity"/>
    <property type="evidence" value="ECO:0007669"/>
    <property type="project" value="UniProtKB-KW"/>
</dbReference>
<dbReference type="Proteomes" id="UP000006860">
    <property type="component" value="Chromosome"/>
</dbReference>
<evidence type="ECO:0000313" key="6">
    <source>
        <dbReference type="Proteomes" id="UP000006860"/>
    </source>
</evidence>
<dbReference type="PANTHER" id="PTHR43270:SF12">
    <property type="entry name" value="SUCCINYL-DIAMINOPIMELATE DESUCCINYLASE"/>
    <property type="match status" value="1"/>
</dbReference>
<dbReference type="NCBIfam" id="NF006579">
    <property type="entry name" value="PRK09104.1"/>
    <property type="match status" value="1"/>
</dbReference>
<dbReference type="AlphaFoldDB" id="F0ST24"/>
<name>F0ST24_RUBBR</name>
<evidence type="ECO:0000256" key="1">
    <source>
        <dbReference type="ARBA" id="ARBA00022670"/>
    </source>
</evidence>